<dbReference type="InterPro" id="IPR052982">
    <property type="entry name" value="SRP1/TIP1-like"/>
</dbReference>
<reference evidence="2" key="1">
    <citation type="submission" date="2020-11" db="EMBL/GenBank/DDBJ databases">
        <authorList>
            <consortium name="DOE Joint Genome Institute"/>
            <person name="Ahrendt S."/>
            <person name="Riley R."/>
            <person name="Andreopoulos W."/>
            <person name="Labutti K."/>
            <person name="Pangilinan J."/>
            <person name="Ruiz-Duenas F.J."/>
            <person name="Barrasa J.M."/>
            <person name="Sanchez-Garcia M."/>
            <person name="Camarero S."/>
            <person name="Miyauchi S."/>
            <person name="Serrano A."/>
            <person name="Linde D."/>
            <person name="Babiker R."/>
            <person name="Drula E."/>
            <person name="Ayuso-Fernandez I."/>
            <person name="Pacheco R."/>
            <person name="Padilla G."/>
            <person name="Ferreira P."/>
            <person name="Barriuso J."/>
            <person name="Kellner H."/>
            <person name="Castanera R."/>
            <person name="Alfaro M."/>
            <person name="Ramirez L."/>
            <person name="Pisabarro A.G."/>
            <person name="Kuo A."/>
            <person name="Tritt A."/>
            <person name="Lipzen A."/>
            <person name="He G."/>
            <person name="Yan M."/>
            <person name="Ng V."/>
            <person name="Cullen D."/>
            <person name="Martin F."/>
            <person name="Rosso M.-N."/>
            <person name="Henrissat B."/>
            <person name="Hibbett D."/>
            <person name="Martinez A.T."/>
            <person name="Grigoriev I.V."/>
        </authorList>
    </citation>
    <scope>NUCLEOTIDE SEQUENCE</scope>
    <source>
        <strain evidence="2">CBS 506.95</strain>
    </source>
</reference>
<dbReference type="EMBL" id="MU157908">
    <property type="protein sequence ID" value="KAF9523901.1"/>
    <property type="molecule type" value="Genomic_DNA"/>
</dbReference>
<protein>
    <submittedName>
        <fullName evidence="2">Uncharacterized protein</fullName>
    </submittedName>
</protein>
<evidence type="ECO:0000313" key="2">
    <source>
        <dbReference type="EMBL" id="KAF9523901.1"/>
    </source>
</evidence>
<dbReference type="PANTHER" id="PTHR40633:SF1">
    <property type="entry name" value="GPI ANCHORED SERINE-THREONINE RICH PROTEIN (AFU_ORTHOLOGUE AFUA_1G03630)"/>
    <property type="match status" value="1"/>
</dbReference>
<dbReference type="PANTHER" id="PTHR40633">
    <property type="entry name" value="MATRIX PROTEIN, PUTATIVE (AFU_ORTHOLOGUE AFUA_8G05410)-RELATED"/>
    <property type="match status" value="1"/>
</dbReference>
<evidence type="ECO:0000313" key="3">
    <source>
        <dbReference type="Proteomes" id="UP000807306"/>
    </source>
</evidence>
<dbReference type="Proteomes" id="UP000807306">
    <property type="component" value="Unassembled WGS sequence"/>
</dbReference>
<dbReference type="OrthoDB" id="3199367at2759"/>
<dbReference type="AlphaFoldDB" id="A0A9P6E759"/>
<name>A0A9P6E759_9AGAR</name>
<evidence type="ECO:0000256" key="1">
    <source>
        <dbReference type="SAM" id="MobiDB-lite"/>
    </source>
</evidence>
<keyword evidence="3" id="KW-1185">Reference proteome</keyword>
<sequence length="340" mass="35459">MVKDQIRLKCPWQLTGDHMNDNVTVQRTYINSSAHLSSPSLTVLQPTSGPRRAPPVCLFLSPRASIQQGYRLCRLVSPFPKGFIFVTIMFVTNALKTFIAATSGLAFLSQLVLATPTLLTPRDVIAPKITYPDATTVWHIGEVETVVWDTSKIPANDSQITNPIGKIYLGYNENNSLNLDINNPLASGFKLRDGKVQVTVPNVPPKDDYLIVLYGDSGNTSPSFTIMKISSDPKPPSDPASSGNNPTSTSTAATTPVAAASSSDTATVSPAALAPTSGSAVSSASRASSGSSASSSSSSGTLDASNSAPTTNGASSLLKGSYLSSMATTIGAATLLAFIL</sequence>
<organism evidence="2 3">
    <name type="scientific">Crepidotus variabilis</name>
    <dbReference type="NCBI Taxonomy" id="179855"/>
    <lineage>
        <taxon>Eukaryota</taxon>
        <taxon>Fungi</taxon>
        <taxon>Dikarya</taxon>
        <taxon>Basidiomycota</taxon>
        <taxon>Agaricomycotina</taxon>
        <taxon>Agaricomycetes</taxon>
        <taxon>Agaricomycetidae</taxon>
        <taxon>Agaricales</taxon>
        <taxon>Agaricineae</taxon>
        <taxon>Crepidotaceae</taxon>
        <taxon>Crepidotus</taxon>
    </lineage>
</organism>
<gene>
    <name evidence="2" type="ORF">CPB83DRAFT_862109</name>
</gene>
<comment type="caution">
    <text evidence="2">The sequence shown here is derived from an EMBL/GenBank/DDBJ whole genome shotgun (WGS) entry which is preliminary data.</text>
</comment>
<feature type="compositionally biased region" description="Low complexity" evidence="1">
    <location>
        <begin position="239"/>
        <end position="308"/>
    </location>
</feature>
<accession>A0A9P6E759</accession>
<feature type="region of interest" description="Disordered" evidence="1">
    <location>
        <begin position="224"/>
        <end position="311"/>
    </location>
</feature>
<proteinExistence type="predicted"/>